<evidence type="ECO:0000313" key="2">
    <source>
        <dbReference type="EMBL" id="EFO15913.1"/>
    </source>
</evidence>
<feature type="compositionally biased region" description="Low complexity" evidence="1">
    <location>
        <begin position="8"/>
        <end position="20"/>
    </location>
</feature>
<accession>A0A1S0TKV2</accession>
<feature type="compositionally biased region" description="Low complexity" evidence="1">
    <location>
        <begin position="128"/>
        <end position="138"/>
    </location>
</feature>
<dbReference type="AlphaFoldDB" id="A0A1S0TKV2"/>
<organism evidence="2">
    <name type="scientific">Loa loa</name>
    <name type="common">Eye worm</name>
    <name type="synonym">Filaria loa</name>
    <dbReference type="NCBI Taxonomy" id="7209"/>
    <lineage>
        <taxon>Eukaryota</taxon>
        <taxon>Metazoa</taxon>
        <taxon>Ecdysozoa</taxon>
        <taxon>Nematoda</taxon>
        <taxon>Chromadorea</taxon>
        <taxon>Rhabditida</taxon>
        <taxon>Spirurina</taxon>
        <taxon>Spiruromorpha</taxon>
        <taxon>Filarioidea</taxon>
        <taxon>Onchocercidae</taxon>
        <taxon>Loa</taxon>
    </lineage>
</organism>
<protein>
    <submittedName>
        <fullName evidence="2">Uncharacterized protein</fullName>
    </submittedName>
</protein>
<name>A0A1S0TKV2_LOALO</name>
<sequence>EENDEFCSSQWSSSSSPRASTVIPNTWFGSRTNIRPVSSNFDRSILSGVATEQAPNVTDYGEPLNSSLVNRNQNSDSKLLSSNQVTSTYLPSNSTILNRPGSKPVSTVPHPIIRPPFPPFSSLKPLLPSSSTSPLPQSREIWNGSSPPSSLSLSPTGTKVAPTITAGHLAFDIPGLPAIDSEDTDNNSQINLEILHKTPMNTGIIAHNLNSNCGNSST</sequence>
<dbReference type="KEGG" id="loa:LOAG_12596"/>
<dbReference type="GeneID" id="9950060"/>
<evidence type="ECO:0000256" key="1">
    <source>
        <dbReference type="SAM" id="MobiDB-lite"/>
    </source>
</evidence>
<gene>
    <name evidence="2" type="ORF">LOAG_12596</name>
</gene>
<dbReference type="InParanoid" id="A0A1S0TKV2"/>
<feature type="non-terminal residue" evidence="2">
    <location>
        <position position="218"/>
    </location>
</feature>
<dbReference type="OrthoDB" id="10554886at2759"/>
<feature type="region of interest" description="Disordered" evidence="1">
    <location>
        <begin position="128"/>
        <end position="158"/>
    </location>
</feature>
<feature type="compositionally biased region" description="Low complexity" evidence="1">
    <location>
        <begin position="145"/>
        <end position="155"/>
    </location>
</feature>
<feature type="non-terminal residue" evidence="2">
    <location>
        <position position="1"/>
    </location>
</feature>
<dbReference type="RefSeq" id="XP_003148157.1">
    <property type="nucleotide sequence ID" value="XM_003148109.1"/>
</dbReference>
<dbReference type="CTD" id="9950060"/>
<dbReference type="EMBL" id="JH712139">
    <property type="protein sequence ID" value="EFO15913.1"/>
    <property type="molecule type" value="Genomic_DNA"/>
</dbReference>
<reference evidence="2" key="1">
    <citation type="submission" date="2012-04" db="EMBL/GenBank/DDBJ databases">
        <title>The Genome Sequence of Loa loa.</title>
        <authorList>
            <consortium name="The Broad Institute Genome Sequencing Platform"/>
            <consortium name="Broad Institute Genome Sequencing Center for Infectious Disease"/>
            <person name="Nutman T.B."/>
            <person name="Fink D.L."/>
            <person name="Russ C."/>
            <person name="Young S."/>
            <person name="Zeng Q."/>
            <person name="Gargeya S."/>
            <person name="Alvarado L."/>
            <person name="Berlin A."/>
            <person name="Chapman S.B."/>
            <person name="Chen Z."/>
            <person name="Freedman E."/>
            <person name="Gellesch M."/>
            <person name="Goldberg J."/>
            <person name="Griggs A."/>
            <person name="Gujja S."/>
            <person name="Heilman E.R."/>
            <person name="Heiman D."/>
            <person name="Howarth C."/>
            <person name="Mehta T."/>
            <person name="Neiman D."/>
            <person name="Pearson M."/>
            <person name="Roberts A."/>
            <person name="Saif S."/>
            <person name="Shea T."/>
            <person name="Shenoy N."/>
            <person name="Sisk P."/>
            <person name="Stolte C."/>
            <person name="Sykes S."/>
            <person name="White J."/>
            <person name="Yandava C."/>
            <person name="Haas B."/>
            <person name="Henn M.R."/>
            <person name="Nusbaum C."/>
            <person name="Birren B."/>
        </authorList>
    </citation>
    <scope>NUCLEOTIDE SEQUENCE [LARGE SCALE GENOMIC DNA]</scope>
</reference>
<proteinExistence type="predicted"/>
<feature type="region of interest" description="Disordered" evidence="1">
    <location>
        <begin position="1"/>
        <end position="20"/>
    </location>
</feature>